<dbReference type="RefSeq" id="WP_271661443.1">
    <property type="nucleotide sequence ID" value="NZ_CP116347.1"/>
</dbReference>
<feature type="domain" description="Putative tail fiber protein gp53-like C-terminal" evidence="1">
    <location>
        <begin position="335"/>
        <end position="409"/>
    </location>
</feature>
<reference evidence="2 3" key="1">
    <citation type="submission" date="2023-01" db="EMBL/GenBank/DDBJ databases">
        <title>Genome sequence resource and annotation of Enterobacter ludwigii, an economically important pathogen of seedling wilt with strawberry.</title>
        <authorList>
            <person name="Xie Y."/>
        </authorList>
    </citation>
    <scope>NUCLEOTIDE SEQUENCE [LARGE SCALE GENOMIC DNA]</scope>
    <source>
        <strain evidence="2 3">CM-TZ4</strain>
    </source>
</reference>
<name>A0AAX3LDR2_9ENTR</name>
<protein>
    <recommendedName>
        <fullName evidence="1">Putative tail fiber protein gp53-like C-terminal domain-containing protein</fullName>
    </recommendedName>
</protein>
<dbReference type="Pfam" id="PF21882">
    <property type="entry name" value="Gp53-like_C"/>
    <property type="match status" value="1"/>
</dbReference>
<dbReference type="AlphaFoldDB" id="A0AAX3LDR2"/>
<proteinExistence type="predicted"/>
<dbReference type="Proteomes" id="UP001210538">
    <property type="component" value="Chromosome"/>
</dbReference>
<dbReference type="EMBL" id="CP116347">
    <property type="protein sequence ID" value="WCE14203.1"/>
    <property type="molecule type" value="Genomic_DNA"/>
</dbReference>
<keyword evidence="3" id="KW-1185">Reference proteome</keyword>
<dbReference type="Gene3D" id="2.60.40.3940">
    <property type="match status" value="1"/>
</dbReference>
<gene>
    <name evidence="2" type="ORF">PHA72_04815</name>
</gene>
<dbReference type="InterPro" id="IPR054075">
    <property type="entry name" value="Gp53-like_C"/>
</dbReference>
<accession>A0AAX3LDR2</accession>
<evidence type="ECO:0000259" key="1">
    <source>
        <dbReference type="Pfam" id="PF21882"/>
    </source>
</evidence>
<sequence>MAKNDFKPFATGNGANVLTQAEYEALAALASGFTSGKASSAQINKAIRQATVIASVIAQFTADNGGSDVLDNGNTAAILASFITALNTSVGNSLGSNFLGKTNNLSDISNATTSRQNLSAAKSGVNSDITALNGLTTPLTVPQGGTGASSAINARANLYAAQLGANSDITSLSGLTTALSIPQGGTGATSAAQARDNLFAAGRNANSDITSLSGLTTALSVDQGGTGAKTAANARSNIGAAASGSNSDITSLNGLTKAIDITQGGTGATSAAQARDNLFAAGRNANSDITSLSGLTTALSVPQGGTGAKTATAARANLFAGGIPTALNSAQGWWKCADTGRIFQHGKVTITSGSQLTFPIAFPNACFAVIMTDNDGYKVAGLLGATTTYASFTSGSGGAVTVGYLAIGY</sequence>
<evidence type="ECO:0000313" key="2">
    <source>
        <dbReference type="EMBL" id="WCE14203.1"/>
    </source>
</evidence>
<evidence type="ECO:0000313" key="3">
    <source>
        <dbReference type="Proteomes" id="UP001210538"/>
    </source>
</evidence>
<organism evidence="2 3">
    <name type="scientific">Enterobacter ludwigii</name>
    <dbReference type="NCBI Taxonomy" id="299767"/>
    <lineage>
        <taxon>Bacteria</taxon>
        <taxon>Pseudomonadati</taxon>
        <taxon>Pseudomonadota</taxon>
        <taxon>Gammaproteobacteria</taxon>
        <taxon>Enterobacterales</taxon>
        <taxon>Enterobacteriaceae</taxon>
        <taxon>Enterobacter</taxon>
        <taxon>Enterobacter cloacae complex</taxon>
    </lineage>
</organism>